<dbReference type="STRING" id="1454004.AW11_02530"/>
<dbReference type="AlphaFoldDB" id="A0A011QDM4"/>
<accession>A0A011QDM4</accession>
<reference evidence="1" key="1">
    <citation type="submission" date="2014-02" db="EMBL/GenBank/DDBJ databases">
        <title>Expanding our view of genomic diversity in Candidatus Accumulibacter clades.</title>
        <authorList>
            <person name="Skennerton C.T."/>
            <person name="Barr J.J."/>
            <person name="Slater F.R."/>
            <person name="Bond P.L."/>
            <person name="Tyson G.W."/>
        </authorList>
    </citation>
    <scope>NUCLEOTIDE SEQUENCE [LARGE SCALE GENOMIC DNA]</scope>
</reference>
<dbReference type="EMBL" id="JEMY01000034">
    <property type="protein sequence ID" value="EXI87402.1"/>
    <property type="molecule type" value="Genomic_DNA"/>
</dbReference>
<dbReference type="Pfam" id="PF11739">
    <property type="entry name" value="YdbH-like"/>
    <property type="match status" value="1"/>
</dbReference>
<dbReference type="InterPro" id="IPR021730">
    <property type="entry name" value="YdbH"/>
</dbReference>
<sequence>MLEPTPAYRRAAPWLLAALLALFVLWLALPRLLGMAAERWLTIPGLQALHVDVDQVGAEDARLREVRAVYQSPGGDRLRIVLRDIAVGYSLPRAQVERLDIGSAELEISPGEATLPASPWPRIEWPVLPWSEVRVGDLRLVLVRSPRAQLDVHGSFLLRQSERQLQAEFRPDGDLLRLTARSPAPQTAGDAPEFHVQWLPAVGPGADARLRIGRQPDEQPARLVAQVPLPLLVELARSLGVALPAATASGTLSLQAEVQFGAASGSVAVLSGEAEVSAGGIELADAAAPLALALAGKARFAWQASAAELVLQPGLRWQATLAGELPLQASGRLEKSFALRVDDGRVVNAGEFPFALDSPPWGRWQGTLHRLSLGGGDGLGDWRVADGQLRIKGRVKDWHGEAIRARDMRVAGDVALHWARSAEVSGELALQLDLGRLSWSGDAPLSVQPARWKVSATAAAKAGGDFWNSLVISGEASSAQIKVKPDSGHALTLASSHLQLLRLRFAGQENGAGRGGGAGAEQARGLAAAEGELRIAADGVRFAGGPAPDLRARLRLKGGALRGDGSLLLQGKEVLAFAGSHRLARGCGEATLNAAQSLPALGRLLQPRPAALQALDLQAGEVDARFTLDWCAPSRSPPRLDARGVLAVRAADLGWDQARAHAVQARLQLDGVHPLRGRLKFSAQDGELASGTPVADVNVDLALAEKALSVHALRARLLGGSVLSEPLNLPWPPAGETLPLQIRHVDLGQLLALFKVHGLSGSGQIDGLLPLGYDDGGVEIDNGQLSSPGVGIVRYAPTLELPGNPGLLALRNFHFEKLAMRLWYASDGAYRTQATLNGSNPDFYDGYPVRLGLDINGKLPGLFRSAVFSGDFSRHILEQLQSGKLE</sequence>
<keyword evidence="2" id="KW-1185">Reference proteome</keyword>
<dbReference type="eggNOG" id="COG2982">
    <property type="taxonomic scope" value="Bacteria"/>
</dbReference>
<evidence type="ECO:0000313" key="1">
    <source>
        <dbReference type="EMBL" id="EXI87402.1"/>
    </source>
</evidence>
<dbReference type="PATRIC" id="fig|1454004.3.peg.2614"/>
<proteinExistence type="predicted"/>
<organism evidence="1 2">
    <name type="scientific">Accumulibacter regalis</name>
    <dbReference type="NCBI Taxonomy" id="522306"/>
    <lineage>
        <taxon>Bacteria</taxon>
        <taxon>Pseudomonadati</taxon>
        <taxon>Pseudomonadota</taxon>
        <taxon>Betaproteobacteria</taxon>
        <taxon>Candidatus Accumulibacter</taxon>
    </lineage>
</organism>
<evidence type="ECO:0000313" key="2">
    <source>
        <dbReference type="Proteomes" id="UP000022141"/>
    </source>
</evidence>
<name>A0A011QDM4_ACCRE</name>
<gene>
    <name evidence="1" type="ORF">AW11_02530</name>
</gene>
<dbReference type="Proteomes" id="UP000022141">
    <property type="component" value="Unassembled WGS sequence"/>
</dbReference>
<protein>
    <submittedName>
        <fullName evidence="1">Dicarboxylate transport</fullName>
    </submittedName>
</protein>
<comment type="caution">
    <text evidence="1">The sequence shown here is derived from an EMBL/GenBank/DDBJ whole genome shotgun (WGS) entry which is preliminary data.</text>
</comment>